<feature type="region of interest" description="Disordered" evidence="1">
    <location>
        <begin position="66"/>
        <end position="85"/>
    </location>
</feature>
<dbReference type="InterPro" id="IPR045277">
    <property type="entry name" value="DRE1A-I"/>
</dbReference>
<protein>
    <submittedName>
        <fullName evidence="2">Uncharacterized protein</fullName>
    </submittedName>
</protein>
<feature type="compositionally biased region" description="Polar residues" evidence="1">
    <location>
        <begin position="16"/>
        <end position="32"/>
    </location>
</feature>
<keyword evidence="3" id="KW-1185">Reference proteome</keyword>
<dbReference type="Proteomes" id="UP000655225">
    <property type="component" value="Unassembled WGS sequence"/>
</dbReference>
<dbReference type="PANTHER" id="PTHR31839">
    <property type="entry name" value="DEHYDRATION-RESPONSIVE ELEMENT-BINDING PROTEIN 1D"/>
    <property type="match status" value="1"/>
</dbReference>
<comment type="caution">
    <text evidence="2">The sequence shown here is derived from an EMBL/GenBank/DDBJ whole genome shotgun (WGS) entry which is preliminary data.</text>
</comment>
<dbReference type="GO" id="GO:0003700">
    <property type="term" value="F:DNA-binding transcription factor activity"/>
    <property type="evidence" value="ECO:0007669"/>
    <property type="project" value="InterPro"/>
</dbReference>
<dbReference type="EMBL" id="JABCRI010000021">
    <property type="protein sequence ID" value="KAF8380335.1"/>
    <property type="molecule type" value="Genomic_DNA"/>
</dbReference>
<sequence>MDIFSHFSDPLPFGSDSRQFNAPEMSSPSDGSSRPIGFSDEEVLLASTHPKRRADAKDIQKAAAEAAEAFRPDESDGVSSKDIGLKNVTTTPENVFYMDEEEPGLLASMAEGLLLSPPPCVGDGARFPAAENQDDEEDVAAEYTDKFDYFGYPNCLDSHCSNVCLQWLQLLMGLP</sequence>
<organism evidence="2 3">
    <name type="scientific">Tetracentron sinense</name>
    <name type="common">Spur-leaf</name>
    <dbReference type="NCBI Taxonomy" id="13715"/>
    <lineage>
        <taxon>Eukaryota</taxon>
        <taxon>Viridiplantae</taxon>
        <taxon>Streptophyta</taxon>
        <taxon>Embryophyta</taxon>
        <taxon>Tracheophyta</taxon>
        <taxon>Spermatophyta</taxon>
        <taxon>Magnoliopsida</taxon>
        <taxon>Trochodendrales</taxon>
        <taxon>Trochodendraceae</taxon>
        <taxon>Tetracentron</taxon>
    </lineage>
</organism>
<accession>A0A835D1W5</accession>
<gene>
    <name evidence="2" type="ORF">HHK36_027819</name>
</gene>
<evidence type="ECO:0000256" key="1">
    <source>
        <dbReference type="SAM" id="MobiDB-lite"/>
    </source>
</evidence>
<proteinExistence type="predicted"/>
<dbReference type="OMA" id="ASTHPKR"/>
<name>A0A835D1W5_TETSI</name>
<evidence type="ECO:0000313" key="3">
    <source>
        <dbReference type="Proteomes" id="UP000655225"/>
    </source>
</evidence>
<dbReference type="PANTHER" id="PTHR31839:SF2">
    <property type="entry name" value="DEHYDRATION-RESPONSIVE ELEMENT-BINDING PROTEIN 1D"/>
    <property type="match status" value="1"/>
</dbReference>
<feature type="region of interest" description="Disordered" evidence="1">
    <location>
        <begin position="1"/>
        <end position="58"/>
    </location>
</feature>
<dbReference type="AlphaFoldDB" id="A0A835D1W5"/>
<reference evidence="2 3" key="1">
    <citation type="submission" date="2020-04" db="EMBL/GenBank/DDBJ databases">
        <title>Plant Genome Project.</title>
        <authorList>
            <person name="Zhang R.-G."/>
        </authorList>
    </citation>
    <scope>NUCLEOTIDE SEQUENCE [LARGE SCALE GENOMIC DNA]</scope>
    <source>
        <strain evidence="2">YNK0</strain>
        <tissue evidence="2">Leaf</tissue>
    </source>
</reference>
<evidence type="ECO:0000313" key="2">
    <source>
        <dbReference type="EMBL" id="KAF8380335.1"/>
    </source>
</evidence>